<dbReference type="Gene3D" id="3.80.10.10">
    <property type="entry name" value="Ribonuclease Inhibitor"/>
    <property type="match status" value="1"/>
</dbReference>
<name>A0A3M7R1T0_BRAPC</name>
<evidence type="ECO:0000259" key="2">
    <source>
        <dbReference type="Pfam" id="PF22964"/>
    </source>
</evidence>
<dbReference type="STRING" id="10195.A0A3M7R1T0"/>
<dbReference type="Proteomes" id="UP000276133">
    <property type="component" value="Unassembled WGS sequence"/>
</dbReference>
<sequence>DPMNNGFSQQPPTLYLTCIEFLCKNINLFCALSQSDPVIYSKKNVNYQFKDASIRFNRTISEDLLKHLSDTDKLTNSTLSLFGTQQTSLRKCHIKNALLSKERLKTVLKNHKISELSVNNLLCDSQSSTITINDIIDSLNDWSLINLSNLDISRNKSVFNSILVNLNNLKNLTKLNVSFTCFNNLYLDIVCQDLLNLEYLDMSATKVSDLRPLINLKDKIKHLYMYNMRASLDNDIIDVITKLNQLHTLDLSCDVSTKIFSDMTMSLFDVNDLLDALQMNHLPQLKYLDISGKSKVKQESLMSFLNSYPSLKFLGLALTNANSFEFSLPSMIVTGESTESQILSTLQSYKNRETYLQKALYNLFIITRNQRETSSEILQNINDVMLSKIKSQSIQLAATTCVYNLTKQNMYQKAPSMLLTKIINTIIRVMLSFPNTLVIFNKFECIKATLECLSSFKDQTTISSSIAICAQLCLNADLNLRKQFQKITEQKYLRSLLNTILIHMRRFGHIHHDESVTHSSLDIIFYLSEDNFDWCRSFITLNGLNVYQELIEVFENDSNTLFKILCMMYKLSEIAEIRSILFSHPISRGIKRLIEYEDLNISFLSMGFVANFLGHMTYSHWDWNFIKFDEMKYALKPRIDFIKLNWKNSLNLMPEYKQLSLDYLLRLTHMHDEPFTQIWSIWAINVFFSIESRMNENKLCTKNILLKLANESRTSPMIKKFCLDLINLN</sequence>
<dbReference type="EMBL" id="REGN01004474">
    <property type="protein sequence ID" value="RNA17324.1"/>
    <property type="molecule type" value="Genomic_DNA"/>
</dbReference>
<feature type="non-terminal residue" evidence="3">
    <location>
        <position position="1"/>
    </location>
</feature>
<dbReference type="SUPFAM" id="SSF48371">
    <property type="entry name" value="ARM repeat"/>
    <property type="match status" value="1"/>
</dbReference>
<dbReference type="InterPro" id="IPR051341">
    <property type="entry name" value="Zyg-11_UBL_adapter"/>
</dbReference>
<comment type="caution">
    <text evidence="3">The sequence shown here is derived from an EMBL/GenBank/DDBJ whole genome shotgun (WGS) entry which is preliminary data.</text>
</comment>
<dbReference type="GO" id="GO:0031462">
    <property type="term" value="C:Cul2-RING ubiquitin ligase complex"/>
    <property type="evidence" value="ECO:0007669"/>
    <property type="project" value="TreeGrafter"/>
</dbReference>
<feature type="domain" description="Protein zer-1 homolog-like C-terminal" evidence="2">
    <location>
        <begin position="385"/>
        <end position="726"/>
    </location>
</feature>
<evidence type="ECO:0000313" key="3">
    <source>
        <dbReference type="EMBL" id="RNA17324.1"/>
    </source>
</evidence>
<dbReference type="Pfam" id="PF22964">
    <property type="entry name" value="ZER1-like_2nd"/>
    <property type="match status" value="1"/>
</dbReference>
<reference evidence="3 4" key="1">
    <citation type="journal article" date="2018" name="Sci. Rep.">
        <title>Genomic signatures of local adaptation to the degree of environmental predictability in rotifers.</title>
        <authorList>
            <person name="Franch-Gras L."/>
            <person name="Hahn C."/>
            <person name="Garcia-Roger E.M."/>
            <person name="Carmona M.J."/>
            <person name="Serra M."/>
            <person name="Gomez A."/>
        </authorList>
    </citation>
    <scope>NUCLEOTIDE SEQUENCE [LARGE SCALE GENOMIC DNA]</scope>
    <source>
        <strain evidence="3">HYR1</strain>
    </source>
</reference>
<dbReference type="InterPro" id="IPR032675">
    <property type="entry name" value="LRR_dom_sf"/>
</dbReference>
<dbReference type="InterPro" id="IPR055142">
    <property type="entry name" value="ZER1-like_C"/>
</dbReference>
<evidence type="ECO:0000256" key="1">
    <source>
        <dbReference type="ARBA" id="ARBA00022786"/>
    </source>
</evidence>
<gene>
    <name evidence="3" type="ORF">BpHYR1_007578</name>
</gene>
<dbReference type="OrthoDB" id="5783533at2759"/>
<dbReference type="AlphaFoldDB" id="A0A3M7R1T0"/>
<protein>
    <submittedName>
        <fullName evidence="3">Zyg-11-like protein</fullName>
    </submittedName>
</protein>
<dbReference type="SUPFAM" id="SSF52047">
    <property type="entry name" value="RNI-like"/>
    <property type="match status" value="1"/>
</dbReference>
<keyword evidence="1" id="KW-0833">Ubl conjugation pathway</keyword>
<accession>A0A3M7R1T0</accession>
<dbReference type="PANTHER" id="PTHR12904:SF23">
    <property type="entry name" value="PROTEIN ZER-1 HOMOLOG"/>
    <property type="match status" value="1"/>
</dbReference>
<dbReference type="InterPro" id="IPR016024">
    <property type="entry name" value="ARM-type_fold"/>
</dbReference>
<proteinExistence type="predicted"/>
<keyword evidence="4" id="KW-1185">Reference proteome</keyword>
<organism evidence="3 4">
    <name type="scientific">Brachionus plicatilis</name>
    <name type="common">Marine rotifer</name>
    <name type="synonym">Brachionus muelleri</name>
    <dbReference type="NCBI Taxonomy" id="10195"/>
    <lineage>
        <taxon>Eukaryota</taxon>
        <taxon>Metazoa</taxon>
        <taxon>Spiralia</taxon>
        <taxon>Gnathifera</taxon>
        <taxon>Rotifera</taxon>
        <taxon>Eurotatoria</taxon>
        <taxon>Monogononta</taxon>
        <taxon>Pseudotrocha</taxon>
        <taxon>Ploima</taxon>
        <taxon>Brachionidae</taxon>
        <taxon>Brachionus</taxon>
    </lineage>
</organism>
<dbReference type="PANTHER" id="PTHR12904">
    <property type="match status" value="1"/>
</dbReference>
<evidence type="ECO:0000313" key="4">
    <source>
        <dbReference type="Proteomes" id="UP000276133"/>
    </source>
</evidence>